<dbReference type="PROSITE" id="PS50929">
    <property type="entry name" value="ABC_TM1F"/>
    <property type="match status" value="1"/>
</dbReference>
<dbReference type="InterPro" id="IPR036640">
    <property type="entry name" value="ABC1_TM_sf"/>
</dbReference>
<dbReference type="InterPro" id="IPR027417">
    <property type="entry name" value="P-loop_NTPase"/>
</dbReference>
<feature type="transmembrane region" description="Helical" evidence="10">
    <location>
        <begin position="72"/>
        <end position="95"/>
    </location>
</feature>
<dbReference type="InterPro" id="IPR003593">
    <property type="entry name" value="AAA+_ATPase"/>
</dbReference>
<dbReference type="CDD" id="cd18552">
    <property type="entry name" value="ABC_6TM_MsbA_like"/>
    <property type="match status" value="1"/>
</dbReference>
<dbReference type="Pfam" id="PF00664">
    <property type="entry name" value="ABC_membrane"/>
    <property type="match status" value="1"/>
</dbReference>
<dbReference type="InterPro" id="IPR039421">
    <property type="entry name" value="Type_1_exporter"/>
</dbReference>
<evidence type="ECO:0000259" key="12">
    <source>
        <dbReference type="PROSITE" id="PS50929"/>
    </source>
</evidence>
<keyword evidence="6 13" id="KW-0067">ATP-binding</keyword>
<keyword evidence="4 10" id="KW-0812">Transmembrane</keyword>
<evidence type="ECO:0000256" key="8">
    <source>
        <dbReference type="ARBA" id="ARBA00023136"/>
    </source>
</evidence>
<dbReference type="PANTHER" id="PTHR43394">
    <property type="entry name" value="ATP-DEPENDENT PERMEASE MDL1, MITOCHONDRIAL"/>
    <property type="match status" value="1"/>
</dbReference>
<comment type="subcellular location">
    <subcellularLocation>
        <location evidence="1">Cell membrane</location>
        <topology evidence="1">Multi-pass membrane protein</topology>
    </subcellularLocation>
</comment>
<dbReference type="EMBL" id="PYGJ01000002">
    <property type="protein sequence ID" value="PSL21020.1"/>
    <property type="molecule type" value="Genomic_DNA"/>
</dbReference>
<dbReference type="FunFam" id="3.40.50.300:FF:000221">
    <property type="entry name" value="Multidrug ABC transporter ATP-binding protein"/>
    <property type="match status" value="1"/>
</dbReference>
<evidence type="ECO:0000256" key="6">
    <source>
        <dbReference type="ARBA" id="ARBA00022840"/>
    </source>
</evidence>
<keyword evidence="14" id="KW-1185">Reference proteome</keyword>
<feature type="transmembrane region" description="Helical" evidence="10">
    <location>
        <begin position="184"/>
        <end position="208"/>
    </location>
</feature>
<evidence type="ECO:0000256" key="5">
    <source>
        <dbReference type="ARBA" id="ARBA00022741"/>
    </source>
</evidence>
<dbReference type="GO" id="GO:0005886">
    <property type="term" value="C:plasma membrane"/>
    <property type="evidence" value="ECO:0007669"/>
    <property type="project" value="UniProtKB-SubCell"/>
</dbReference>
<keyword evidence="5" id="KW-0547">Nucleotide-binding</keyword>
<evidence type="ECO:0000256" key="4">
    <source>
        <dbReference type="ARBA" id="ARBA00022692"/>
    </source>
</evidence>
<feature type="domain" description="ABC transporter" evidence="11">
    <location>
        <begin position="391"/>
        <end position="624"/>
    </location>
</feature>
<protein>
    <submittedName>
        <fullName evidence="13">ATP-binding cassette subfamily B protein</fullName>
    </submittedName>
</protein>
<dbReference type="SUPFAM" id="SSF90123">
    <property type="entry name" value="ABC transporter transmembrane region"/>
    <property type="match status" value="1"/>
</dbReference>
<feature type="transmembrane region" description="Helical" evidence="10">
    <location>
        <begin position="110"/>
        <end position="127"/>
    </location>
</feature>
<evidence type="ECO:0000256" key="7">
    <source>
        <dbReference type="ARBA" id="ARBA00022989"/>
    </source>
</evidence>
<organism evidence="13 14">
    <name type="scientific">Shimia abyssi</name>
    <dbReference type="NCBI Taxonomy" id="1662395"/>
    <lineage>
        <taxon>Bacteria</taxon>
        <taxon>Pseudomonadati</taxon>
        <taxon>Pseudomonadota</taxon>
        <taxon>Alphaproteobacteria</taxon>
        <taxon>Rhodobacterales</taxon>
        <taxon>Roseobacteraceae</taxon>
    </lineage>
</organism>
<dbReference type="OrthoDB" id="9808328at2"/>
<dbReference type="Pfam" id="PF00005">
    <property type="entry name" value="ABC_tran"/>
    <property type="match status" value="1"/>
</dbReference>
<gene>
    <name evidence="13" type="ORF">CLV88_102139</name>
</gene>
<evidence type="ECO:0000313" key="13">
    <source>
        <dbReference type="EMBL" id="PSL21020.1"/>
    </source>
</evidence>
<dbReference type="Gene3D" id="3.40.50.300">
    <property type="entry name" value="P-loop containing nucleotide triphosphate hydrolases"/>
    <property type="match status" value="1"/>
</dbReference>
<evidence type="ECO:0000313" key="14">
    <source>
        <dbReference type="Proteomes" id="UP000240418"/>
    </source>
</evidence>
<feature type="transmembrane region" description="Helical" evidence="10">
    <location>
        <begin position="214"/>
        <end position="232"/>
    </location>
</feature>
<name>A0A2P8FH83_9RHOB</name>
<feature type="transmembrane region" description="Helical" evidence="10">
    <location>
        <begin position="293"/>
        <end position="316"/>
    </location>
</feature>
<evidence type="ECO:0000256" key="9">
    <source>
        <dbReference type="SAM" id="MobiDB-lite"/>
    </source>
</evidence>
<feature type="domain" description="ABC transmembrane type-1" evidence="12">
    <location>
        <begin position="75"/>
        <end position="356"/>
    </location>
</feature>
<dbReference type="InterPro" id="IPR011527">
    <property type="entry name" value="ABC1_TM_dom"/>
</dbReference>
<evidence type="ECO:0000259" key="11">
    <source>
        <dbReference type="PROSITE" id="PS50893"/>
    </source>
</evidence>
<keyword evidence="7 10" id="KW-1133">Transmembrane helix</keyword>
<dbReference type="PANTHER" id="PTHR43394:SF1">
    <property type="entry name" value="ATP-BINDING CASSETTE SUB-FAMILY B MEMBER 10, MITOCHONDRIAL"/>
    <property type="match status" value="1"/>
</dbReference>
<keyword evidence="8 10" id="KW-0472">Membrane</keyword>
<dbReference type="GO" id="GO:0015421">
    <property type="term" value="F:ABC-type oligopeptide transporter activity"/>
    <property type="evidence" value="ECO:0007669"/>
    <property type="project" value="TreeGrafter"/>
</dbReference>
<dbReference type="SUPFAM" id="SSF52540">
    <property type="entry name" value="P-loop containing nucleoside triphosphate hydrolases"/>
    <property type="match status" value="1"/>
</dbReference>
<evidence type="ECO:0000256" key="2">
    <source>
        <dbReference type="ARBA" id="ARBA00022448"/>
    </source>
</evidence>
<accession>A0A2P8FH83</accession>
<dbReference type="Gene3D" id="1.20.1560.10">
    <property type="entry name" value="ABC transporter type 1, transmembrane domain"/>
    <property type="match status" value="1"/>
</dbReference>
<dbReference type="AlphaFoldDB" id="A0A2P8FH83"/>
<sequence>MVEAAFFAHTTAEKRGTPIASGFGPCSVVNGHQSDTPDTRATPLAQPNQDNSQKSGELMRWVWTAYLRKYKWLLLFSALLMAIEGSSLGAISYMVKPMFDTAFSQGNENALWAVGLIITGIFVLRGITSVLHKVIMTAVAQNASTDLRIDMLGHLMRQDNAFHQTHPPGFLIQRVQSDVQSINGVWAAFITGVGRDFISLIALLGVAISVDWKWTVVACVGTPLLVLPTLAAQRFIRKRSREARDLGAGLATQLDEVFHGIVPTKLNLLEEYQAKKFRIDSKQLVRAEVRARFGSASIAGMVDLTAGLGFFCVLIYGGGEIIAGEKTIGQFMSFFTAIAMMFEPLRRLGGMTGLWQVAASSIERIKELLDVQPTLVDPTNPLAPPKETPGVELSNVHLAYGDATVLQNTSFVAEAGKTTAIVGASGAGKSTVFNILTRLVDPQSGSVKVGGVSNQDLSLADLRGLFSVVSQDALLFDETLRENILLGQTNVNDTRLQDVLKAAHVADFLPKLPNGLDSEVGPRGSNLSGGQRQRTVIARALLRNTPILLLDEATSALDAQSETVVQQALDRLSKGRTTLVIAHRLSTVREADKIVVMDKGEVVDQGTHTELLARGGLYAELYNLQFNTEGETAEAKALKPVAIDPAPNARPAQSLFARALSRLPWVR</sequence>
<dbReference type="InterPro" id="IPR003439">
    <property type="entry name" value="ABC_transporter-like_ATP-bd"/>
</dbReference>
<evidence type="ECO:0000256" key="3">
    <source>
        <dbReference type="ARBA" id="ARBA00022475"/>
    </source>
</evidence>
<dbReference type="GO" id="GO:0016887">
    <property type="term" value="F:ATP hydrolysis activity"/>
    <property type="evidence" value="ECO:0007669"/>
    <property type="project" value="InterPro"/>
</dbReference>
<dbReference type="Proteomes" id="UP000240418">
    <property type="component" value="Unassembled WGS sequence"/>
</dbReference>
<dbReference type="SMART" id="SM00382">
    <property type="entry name" value="AAA"/>
    <property type="match status" value="1"/>
</dbReference>
<proteinExistence type="predicted"/>
<keyword evidence="2" id="KW-0813">Transport</keyword>
<reference evidence="13 14" key="1">
    <citation type="submission" date="2018-03" db="EMBL/GenBank/DDBJ databases">
        <title>Genomic Encyclopedia of Archaeal and Bacterial Type Strains, Phase II (KMG-II): from individual species to whole genera.</title>
        <authorList>
            <person name="Goeker M."/>
        </authorList>
    </citation>
    <scope>NUCLEOTIDE SEQUENCE [LARGE SCALE GENOMIC DNA]</scope>
    <source>
        <strain evidence="13 14">DSM 100673</strain>
    </source>
</reference>
<feature type="region of interest" description="Disordered" evidence="9">
    <location>
        <begin position="31"/>
        <end position="52"/>
    </location>
</feature>
<evidence type="ECO:0000256" key="1">
    <source>
        <dbReference type="ARBA" id="ARBA00004651"/>
    </source>
</evidence>
<dbReference type="PROSITE" id="PS50893">
    <property type="entry name" value="ABC_TRANSPORTER_2"/>
    <property type="match status" value="1"/>
</dbReference>
<dbReference type="GO" id="GO:0005524">
    <property type="term" value="F:ATP binding"/>
    <property type="evidence" value="ECO:0007669"/>
    <property type="project" value="UniProtKB-KW"/>
</dbReference>
<comment type="caution">
    <text evidence="13">The sequence shown here is derived from an EMBL/GenBank/DDBJ whole genome shotgun (WGS) entry which is preliminary data.</text>
</comment>
<evidence type="ECO:0000256" key="10">
    <source>
        <dbReference type="SAM" id="Phobius"/>
    </source>
</evidence>
<keyword evidence="3" id="KW-1003">Cell membrane</keyword>